<feature type="transmembrane region" description="Helical" evidence="1">
    <location>
        <begin position="125"/>
        <end position="146"/>
    </location>
</feature>
<evidence type="ECO:0000313" key="3">
    <source>
        <dbReference type="Proteomes" id="UP001314241"/>
    </source>
</evidence>
<evidence type="ECO:0000313" key="2">
    <source>
        <dbReference type="EMBL" id="CAK8054312.1"/>
    </source>
</evidence>
<feature type="transmembrane region" description="Helical" evidence="1">
    <location>
        <begin position="95"/>
        <end position="113"/>
    </location>
</feature>
<keyword evidence="1" id="KW-0812">Transmembrane</keyword>
<sequence length="173" mass="19225">MHNTPRRINFLGMLTGILFFIFAFVTFSQPIETLISLSYLFGILALIHAGTTIFGAWRASRYGMQTSNWWILSVVLDVIIGIVFIAHFVVGVGAIGILFAIWFIFDSLGEVFLARTIRPISRGAYMVSIIFGVLSVILGFIMLFSPILAGTVLVYMIGFYMLVFGIVLIARSL</sequence>
<gene>
    <name evidence="2" type="ORF">R54876_GBNLAHCA_00874</name>
</gene>
<dbReference type="Proteomes" id="UP001314241">
    <property type="component" value="Unassembled WGS sequence"/>
</dbReference>
<feature type="transmembrane region" description="Helical" evidence="1">
    <location>
        <begin position="152"/>
        <end position="170"/>
    </location>
</feature>
<dbReference type="Pfam" id="PF03729">
    <property type="entry name" value="DUF308"/>
    <property type="match status" value="2"/>
</dbReference>
<keyword evidence="1" id="KW-1133">Transmembrane helix</keyword>
<accession>A0ABM9N583</accession>
<organism evidence="2 3">
    <name type="scientific">Eupransor demetentiae</name>
    <dbReference type="NCBI Taxonomy" id="3109584"/>
    <lineage>
        <taxon>Bacteria</taxon>
        <taxon>Bacillati</taxon>
        <taxon>Bacillota</taxon>
        <taxon>Bacilli</taxon>
        <taxon>Lactobacillales</taxon>
        <taxon>Lactobacillaceae</taxon>
        <taxon>Eupransor</taxon>
    </lineage>
</organism>
<protein>
    <submittedName>
        <fullName evidence="2">DUF308 family (HdeD)</fullName>
    </submittedName>
</protein>
<name>A0ABM9N583_9LACO</name>
<evidence type="ECO:0000256" key="1">
    <source>
        <dbReference type="SAM" id="Phobius"/>
    </source>
</evidence>
<dbReference type="InterPro" id="IPR052712">
    <property type="entry name" value="Acid_resist_chaperone_HdeD"/>
</dbReference>
<dbReference type="RefSeq" id="WP_349641865.1">
    <property type="nucleotide sequence ID" value="NZ_CAWVOH010000002.1"/>
</dbReference>
<feature type="transmembrane region" description="Helical" evidence="1">
    <location>
        <begin position="37"/>
        <end position="57"/>
    </location>
</feature>
<comment type="caution">
    <text evidence="2">The sequence shown here is derived from an EMBL/GenBank/DDBJ whole genome shotgun (WGS) entry which is preliminary data.</text>
</comment>
<reference evidence="2 3" key="1">
    <citation type="submission" date="2024-01" db="EMBL/GenBank/DDBJ databases">
        <authorList>
            <person name="Botero Cardona J."/>
        </authorList>
    </citation>
    <scope>NUCLEOTIDE SEQUENCE [LARGE SCALE GENOMIC DNA]</scope>
    <source>
        <strain evidence="2 3">LMG 33000</strain>
    </source>
</reference>
<feature type="transmembrane region" description="Helical" evidence="1">
    <location>
        <begin position="12"/>
        <end position="31"/>
    </location>
</feature>
<proteinExistence type="predicted"/>
<dbReference type="InterPro" id="IPR005325">
    <property type="entry name" value="DUF308_memb"/>
</dbReference>
<dbReference type="PANTHER" id="PTHR34989:SF1">
    <property type="entry name" value="PROTEIN HDED"/>
    <property type="match status" value="1"/>
</dbReference>
<keyword evidence="1" id="KW-0472">Membrane</keyword>
<dbReference type="EMBL" id="CAWVOH010000002">
    <property type="protein sequence ID" value="CAK8054312.1"/>
    <property type="molecule type" value="Genomic_DNA"/>
</dbReference>
<feature type="transmembrane region" description="Helical" evidence="1">
    <location>
        <begin position="69"/>
        <end position="89"/>
    </location>
</feature>
<dbReference type="PANTHER" id="PTHR34989">
    <property type="entry name" value="PROTEIN HDED"/>
    <property type="match status" value="1"/>
</dbReference>
<keyword evidence="3" id="KW-1185">Reference proteome</keyword>